<evidence type="ECO:0000313" key="2">
    <source>
        <dbReference type="EMBL" id="VVU94441.1"/>
    </source>
</evidence>
<name>A0A5E8CGX8_9ZZZZ</name>
<proteinExistence type="predicted"/>
<evidence type="ECO:0000259" key="1">
    <source>
        <dbReference type="PROSITE" id="PS51186"/>
    </source>
</evidence>
<dbReference type="SUPFAM" id="SSF55729">
    <property type="entry name" value="Acyl-CoA N-acyltransferases (Nat)"/>
    <property type="match status" value="1"/>
</dbReference>
<reference evidence="2" key="1">
    <citation type="submission" date="2019-09" db="EMBL/GenBank/DDBJ databases">
        <authorList>
            <person name="Needham M D."/>
        </authorList>
    </citation>
    <scope>NUCLEOTIDE SEQUENCE</scope>
</reference>
<protein>
    <recommendedName>
        <fullName evidence="1">N-acetyltransferase domain-containing protein</fullName>
    </recommendedName>
</protein>
<dbReference type="PROSITE" id="PS51186">
    <property type="entry name" value="GNAT"/>
    <property type="match status" value="1"/>
</dbReference>
<feature type="domain" description="N-acetyltransferase" evidence="1">
    <location>
        <begin position="123"/>
        <end position="269"/>
    </location>
</feature>
<dbReference type="AlphaFoldDB" id="A0A5E8CGX8"/>
<gene>
    <name evidence="2" type="ORF">CPAV1605_163</name>
</gene>
<sequence>MNFKNKYLKYKNKYLELKNQIGGDICEGKKVVIAESPDLGVLLDTFYDYPLLIIDKEEVNVSYLFWKKIVKMIIDCSYESIIFQYKQMGALTDGKLESLNLLNDKDFIKKEKYNLKYPFPTEYNEKEIIIKFIEDFYFVFTDDFDFEKNRKMYILIEEPNVLNKEELNNYEPISMLTVWDHNPSDSSDDCDYYLGNFCTNPEKRNKGCGTILFENILQKLNGTISLEVDKEDPRHNIKSHDTLVKYYKKYGFEVVKDTKNNTVMKKFISKS</sequence>
<dbReference type="InterPro" id="IPR016181">
    <property type="entry name" value="Acyl_CoA_acyltransferase"/>
</dbReference>
<organism evidence="2">
    <name type="scientific">seawater metagenome</name>
    <dbReference type="NCBI Taxonomy" id="1561972"/>
    <lineage>
        <taxon>unclassified sequences</taxon>
        <taxon>metagenomes</taxon>
        <taxon>ecological metagenomes</taxon>
    </lineage>
</organism>
<dbReference type="Gene3D" id="3.40.630.30">
    <property type="match status" value="1"/>
</dbReference>
<accession>A0A5E8CGX8</accession>
<dbReference type="InterPro" id="IPR000182">
    <property type="entry name" value="GNAT_dom"/>
</dbReference>
<dbReference type="EMBL" id="CABVLZ010000001">
    <property type="protein sequence ID" value="VVU94441.1"/>
    <property type="molecule type" value="Genomic_DNA"/>
</dbReference>
<dbReference type="GO" id="GO:0016747">
    <property type="term" value="F:acyltransferase activity, transferring groups other than amino-acyl groups"/>
    <property type="evidence" value="ECO:0007669"/>
    <property type="project" value="InterPro"/>
</dbReference>
<dbReference type="Pfam" id="PF13673">
    <property type="entry name" value="Acetyltransf_10"/>
    <property type="match status" value="1"/>
</dbReference>